<reference evidence="6" key="1">
    <citation type="submission" date="2020-08" db="EMBL/GenBank/DDBJ databases">
        <title>Genome public.</title>
        <authorList>
            <person name="Liu C."/>
            <person name="Sun Q."/>
        </authorList>
    </citation>
    <scope>NUCLEOTIDE SEQUENCE</scope>
    <source>
        <strain evidence="6">NSJ-31</strain>
    </source>
</reference>
<proteinExistence type="inferred from homology"/>
<dbReference type="GO" id="GO:1904680">
    <property type="term" value="F:peptide transmembrane transporter activity"/>
    <property type="evidence" value="ECO:0007669"/>
    <property type="project" value="TreeGrafter"/>
</dbReference>
<evidence type="ECO:0000256" key="1">
    <source>
        <dbReference type="ARBA" id="ARBA00004196"/>
    </source>
</evidence>
<evidence type="ECO:0000256" key="2">
    <source>
        <dbReference type="ARBA" id="ARBA00005695"/>
    </source>
</evidence>
<gene>
    <name evidence="6" type="ORF">H8711_10820</name>
</gene>
<protein>
    <submittedName>
        <fullName evidence="6">Peptide ABC transporter substrate-binding protein</fullName>
    </submittedName>
</protein>
<dbReference type="Proteomes" id="UP000653127">
    <property type="component" value="Unassembled WGS sequence"/>
</dbReference>
<keyword evidence="4" id="KW-0732">Signal</keyword>
<accession>A0A926E1H5</accession>
<evidence type="ECO:0000313" key="7">
    <source>
        <dbReference type="Proteomes" id="UP000653127"/>
    </source>
</evidence>
<organism evidence="6 7">
    <name type="scientific">Ligaoa zhengdingensis</name>
    <dbReference type="NCBI Taxonomy" id="2763658"/>
    <lineage>
        <taxon>Bacteria</taxon>
        <taxon>Bacillati</taxon>
        <taxon>Bacillota</taxon>
        <taxon>Clostridia</taxon>
        <taxon>Eubacteriales</taxon>
        <taxon>Oscillospiraceae</taxon>
        <taxon>Ligaoa</taxon>
    </lineage>
</organism>
<dbReference type="Gene3D" id="3.10.105.10">
    <property type="entry name" value="Dipeptide-binding Protein, Domain 3"/>
    <property type="match status" value="1"/>
</dbReference>
<keyword evidence="7" id="KW-1185">Reference proteome</keyword>
<sequence length="548" mass="59815">MKQRKWLALLLAVCVALPLISCRRSGDQIVVRYDLTAAPRSLDPQLASTGEALMIVENTFEGLLRQSENGGLEPGVATDYEVSDDGLTYTFTLRRDAMWSDGETPVTARDFVFAFRRVVDPVTGSAGAANFLCVQNAPEILSGAVPASRLGVSAPDDYTLIVRLHTPNPFFAEVTASAAAMPCNEAFFTSTKGRYGLEPEYLMFNGPFFIRSYDAKSKVSLRPNGHYHSAKPVLAAGVDLAFQYDDRFDEDKPDATLKTAAQKVLSRFYSGKTDAAPISFEEAEALQEKGSATVYSFENTVWGLAFNCRTNTYGNDKIRRALLLSIDPQELSGYLTGNLSPARGIVPPAVKLLDRSYRDIAGNNVWPARDSAQAKALLAEGLAELGVEKLSKTTILYPDGYDFAPMLSILQRQLQQGLGVFINLEALPQDELSARVRSGDYLLALVPYTAERSNPDSILSRFAGYSTRNETGYASSAFDNTLSAALVAGDIVEAAELYERAEQALLEAGVYLPLAYETSHYACSTDVQGLVFSPFSYQVYFKYAAPAE</sequence>
<dbReference type="Gene3D" id="3.90.76.10">
    <property type="entry name" value="Dipeptide-binding Protein, Domain 1"/>
    <property type="match status" value="1"/>
</dbReference>
<comment type="similarity">
    <text evidence="2">Belongs to the bacterial solute-binding protein 5 family.</text>
</comment>
<dbReference type="GO" id="GO:0015833">
    <property type="term" value="P:peptide transport"/>
    <property type="evidence" value="ECO:0007669"/>
    <property type="project" value="TreeGrafter"/>
</dbReference>
<evidence type="ECO:0000259" key="5">
    <source>
        <dbReference type="Pfam" id="PF00496"/>
    </source>
</evidence>
<evidence type="ECO:0000313" key="6">
    <source>
        <dbReference type="EMBL" id="MBC8547417.1"/>
    </source>
</evidence>
<comment type="caution">
    <text evidence="6">The sequence shown here is derived from an EMBL/GenBank/DDBJ whole genome shotgun (WGS) entry which is preliminary data.</text>
</comment>
<dbReference type="PIRSF" id="PIRSF002741">
    <property type="entry name" value="MppA"/>
    <property type="match status" value="1"/>
</dbReference>
<dbReference type="GO" id="GO:0030313">
    <property type="term" value="C:cell envelope"/>
    <property type="evidence" value="ECO:0007669"/>
    <property type="project" value="UniProtKB-SubCell"/>
</dbReference>
<dbReference type="InterPro" id="IPR039424">
    <property type="entry name" value="SBP_5"/>
</dbReference>
<keyword evidence="3" id="KW-0813">Transport</keyword>
<dbReference type="EMBL" id="JACRST010000019">
    <property type="protein sequence ID" value="MBC8547417.1"/>
    <property type="molecule type" value="Genomic_DNA"/>
</dbReference>
<dbReference type="AlphaFoldDB" id="A0A926E1H5"/>
<evidence type="ECO:0000256" key="3">
    <source>
        <dbReference type="ARBA" id="ARBA00022448"/>
    </source>
</evidence>
<dbReference type="InterPro" id="IPR000914">
    <property type="entry name" value="SBP_5_dom"/>
</dbReference>
<dbReference type="Gene3D" id="3.40.190.10">
    <property type="entry name" value="Periplasmic binding protein-like II"/>
    <property type="match status" value="1"/>
</dbReference>
<dbReference type="InterPro" id="IPR030678">
    <property type="entry name" value="Peptide/Ni-bd"/>
</dbReference>
<name>A0A926E1H5_9FIRM</name>
<feature type="domain" description="Solute-binding protein family 5" evidence="5">
    <location>
        <begin position="72"/>
        <end position="466"/>
    </location>
</feature>
<dbReference type="CDD" id="cd08504">
    <property type="entry name" value="PBP2_OppA"/>
    <property type="match status" value="1"/>
</dbReference>
<dbReference type="Pfam" id="PF00496">
    <property type="entry name" value="SBP_bac_5"/>
    <property type="match status" value="1"/>
</dbReference>
<dbReference type="GO" id="GO:0042597">
    <property type="term" value="C:periplasmic space"/>
    <property type="evidence" value="ECO:0007669"/>
    <property type="project" value="UniProtKB-ARBA"/>
</dbReference>
<dbReference type="SUPFAM" id="SSF53850">
    <property type="entry name" value="Periplasmic binding protein-like II"/>
    <property type="match status" value="1"/>
</dbReference>
<dbReference type="PANTHER" id="PTHR30290">
    <property type="entry name" value="PERIPLASMIC BINDING COMPONENT OF ABC TRANSPORTER"/>
    <property type="match status" value="1"/>
</dbReference>
<comment type="subcellular location">
    <subcellularLocation>
        <location evidence="1">Cell envelope</location>
    </subcellularLocation>
</comment>
<dbReference type="GO" id="GO:0043190">
    <property type="term" value="C:ATP-binding cassette (ABC) transporter complex"/>
    <property type="evidence" value="ECO:0007669"/>
    <property type="project" value="InterPro"/>
</dbReference>
<dbReference type="RefSeq" id="WP_249283460.1">
    <property type="nucleotide sequence ID" value="NZ_JACRST010000019.1"/>
</dbReference>
<dbReference type="PANTHER" id="PTHR30290:SF10">
    <property type="entry name" value="PERIPLASMIC OLIGOPEPTIDE-BINDING PROTEIN-RELATED"/>
    <property type="match status" value="1"/>
</dbReference>
<dbReference type="FunFam" id="3.90.76.10:FF:000001">
    <property type="entry name" value="Oligopeptide ABC transporter substrate-binding protein"/>
    <property type="match status" value="1"/>
</dbReference>
<evidence type="ECO:0000256" key="4">
    <source>
        <dbReference type="ARBA" id="ARBA00022729"/>
    </source>
</evidence>